<evidence type="ECO:0000313" key="4">
    <source>
        <dbReference type="Proteomes" id="UP000032803"/>
    </source>
</evidence>
<dbReference type="HOGENOM" id="CLU_859954_0_0_6"/>
<keyword evidence="4" id="KW-1185">Reference proteome</keyword>
<sequence length="323" mass="36244">MAKDEENKQPKKTHQRMEEGPETSQQIEKRAKTEGLDTFGSFFEKRYTELEKIAENTYKLVVEGKLTEEEVPSFSFLDVYKTENFLLNDGRISNFKDILEGQNPAIIADLIVTHIQQHSEDSQQIIQISSYIENLRPIAKKAGLEAELASSLDFINKMKTLSAANKLSQKGDFGQTLLHFFAAQSHHTAMLILIEAGAALNAPTENGTTPIHLLFGDEQTFPDKYPSNDFLQKLIDYGADFSANAIDDIDHPGVGITPLDHLASAYISAEDEESKRCLLFLFDALKIDTPDKIKQALPTLSDDDRTQINELICDPSREHTIQI</sequence>
<evidence type="ECO:0000256" key="1">
    <source>
        <dbReference type="PROSITE-ProRule" id="PRU00023"/>
    </source>
</evidence>
<name>A0A0A8URK7_LEGHA</name>
<proteinExistence type="predicted"/>
<keyword evidence="1" id="KW-0040">ANK repeat</keyword>
<evidence type="ECO:0000256" key="2">
    <source>
        <dbReference type="SAM" id="MobiDB-lite"/>
    </source>
</evidence>
<dbReference type="Gene3D" id="1.25.40.20">
    <property type="entry name" value="Ankyrin repeat-containing domain"/>
    <property type="match status" value="1"/>
</dbReference>
<dbReference type="PATRIC" id="fig|449.7.peg.2026"/>
<dbReference type="PROSITE" id="PS50088">
    <property type="entry name" value="ANK_REPEAT"/>
    <property type="match status" value="1"/>
</dbReference>
<feature type="region of interest" description="Disordered" evidence="2">
    <location>
        <begin position="1"/>
        <end position="32"/>
    </location>
</feature>
<dbReference type="SUPFAM" id="SSF48403">
    <property type="entry name" value="Ankyrin repeat"/>
    <property type="match status" value="1"/>
</dbReference>
<feature type="compositionally biased region" description="Basic and acidic residues" evidence="2">
    <location>
        <begin position="1"/>
        <end position="19"/>
    </location>
</feature>
<dbReference type="OrthoDB" id="9812708at2"/>
<dbReference type="Proteomes" id="UP000032803">
    <property type="component" value="Chromosome I"/>
</dbReference>
<feature type="repeat" description="ANK" evidence="1">
    <location>
        <begin position="173"/>
        <end position="205"/>
    </location>
</feature>
<protein>
    <submittedName>
        <fullName evidence="3">Uncharacterized protein</fullName>
    </submittedName>
</protein>
<dbReference type="InterPro" id="IPR036770">
    <property type="entry name" value="Ankyrin_rpt-contain_sf"/>
</dbReference>
<gene>
    <name evidence="3" type="ORF">LHA_2367</name>
</gene>
<accession>A0A0A8URK7</accession>
<reference evidence="4" key="1">
    <citation type="submission" date="2014-09" db="EMBL/GenBank/DDBJ databases">
        <authorList>
            <person name="Gomez-Valero L."/>
        </authorList>
    </citation>
    <scope>NUCLEOTIDE SEQUENCE [LARGE SCALE GENOMIC DNA]</scope>
    <source>
        <strain evidence="4">ATCC35250</strain>
    </source>
</reference>
<evidence type="ECO:0000313" key="3">
    <source>
        <dbReference type="EMBL" id="CEK11383.1"/>
    </source>
</evidence>
<dbReference type="KEGG" id="lha:LHA_2367"/>
<dbReference type="RefSeq" id="WP_045106593.1">
    <property type="nucleotide sequence ID" value="NZ_LN681225.1"/>
</dbReference>
<dbReference type="EMBL" id="LN681225">
    <property type="protein sequence ID" value="CEK11383.1"/>
    <property type="molecule type" value="Genomic_DNA"/>
</dbReference>
<dbReference type="AlphaFoldDB" id="A0A0A8URK7"/>
<organism evidence="3 4">
    <name type="scientific">Legionella hackeliae</name>
    <dbReference type="NCBI Taxonomy" id="449"/>
    <lineage>
        <taxon>Bacteria</taxon>
        <taxon>Pseudomonadati</taxon>
        <taxon>Pseudomonadota</taxon>
        <taxon>Gammaproteobacteria</taxon>
        <taxon>Legionellales</taxon>
        <taxon>Legionellaceae</taxon>
        <taxon>Legionella</taxon>
    </lineage>
</organism>
<dbReference type="InterPro" id="IPR002110">
    <property type="entry name" value="Ankyrin_rpt"/>
</dbReference>